<keyword evidence="4" id="KW-1185">Reference proteome</keyword>
<dbReference type="Proteomes" id="UP001146067">
    <property type="component" value="Unassembled WGS sequence"/>
</dbReference>
<protein>
    <recommendedName>
        <fullName evidence="5">DUF4190 domain-containing protein</fullName>
    </recommendedName>
</protein>
<feature type="region of interest" description="Disordered" evidence="1">
    <location>
        <begin position="111"/>
        <end position="143"/>
    </location>
</feature>
<feature type="compositionally biased region" description="Pro residues" evidence="1">
    <location>
        <begin position="1"/>
        <end position="17"/>
    </location>
</feature>
<proteinExistence type="predicted"/>
<evidence type="ECO:0000313" key="3">
    <source>
        <dbReference type="EMBL" id="MDA1359337.1"/>
    </source>
</evidence>
<evidence type="ECO:0000256" key="1">
    <source>
        <dbReference type="SAM" id="MobiDB-lite"/>
    </source>
</evidence>
<feature type="region of interest" description="Disordered" evidence="1">
    <location>
        <begin position="1"/>
        <end position="20"/>
    </location>
</feature>
<comment type="caution">
    <text evidence="3">The sequence shown here is derived from an EMBL/GenBank/DDBJ whole genome shotgun (WGS) entry which is preliminary data.</text>
</comment>
<gene>
    <name evidence="3" type="ORF">O1R50_06875</name>
</gene>
<dbReference type="EMBL" id="JAPZVP010000004">
    <property type="protein sequence ID" value="MDA1359337.1"/>
    <property type="molecule type" value="Genomic_DNA"/>
</dbReference>
<keyword evidence="2" id="KW-0812">Transmembrane</keyword>
<reference evidence="3" key="1">
    <citation type="submission" date="2022-12" db="EMBL/GenBank/DDBJ databases">
        <title>Gycomyces niveus sp.nov.,a novel actinomycete isolated from soil in Shouguan.</title>
        <authorList>
            <person name="Yang X."/>
        </authorList>
    </citation>
    <scope>NUCLEOTIDE SEQUENCE</scope>
    <source>
        <strain evidence="3">NEAU-A15</strain>
    </source>
</reference>
<accession>A0A9X3SPG7</accession>
<dbReference type="AlphaFoldDB" id="A0A9X3SPG7"/>
<keyword evidence="2" id="KW-0472">Membrane</keyword>
<sequence length="277" mass="28730">MSQPPASPPPGPPPYYSAPPAGAPGTPSKTIAILAVVFGGAALLFGLIPVAGIFIGGPFAVAGIVLGIIGIFKSHRLMSIIGIGLAVLGLIVTVVVTVAVGKTAEDIIEDWPTDYETGTGDAGDSGHGDAPQDQVVDGTDPTAPLPAGTEVATGYWTVSFSSVVADATEELLVDEYAMPPSPGNQYFMFQVEATYEGEGSRFAWDELYFGVYFNNTLYTEYCGAEIPNDIAYLPEVYAGGTVTGNTCVSVPTDGAADAVISVEEYIESGPRYFVAVE</sequence>
<evidence type="ECO:0008006" key="5">
    <source>
        <dbReference type="Google" id="ProtNLM"/>
    </source>
</evidence>
<feature type="transmembrane region" description="Helical" evidence="2">
    <location>
        <begin position="31"/>
        <end position="48"/>
    </location>
</feature>
<feature type="transmembrane region" description="Helical" evidence="2">
    <location>
        <begin position="54"/>
        <end position="72"/>
    </location>
</feature>
<evidence type="ECO:0000313" key="4">
    <source>
        <dbReference type="Proteomes" id="UP001146067"/>
    </source>
</evidence>
<keyword evidence="2" id="KW-1133">Transmembrane helix</keyword>
<feature type="transmembrane region" description="Helical" evidence="2">
    <location>
        <begin position="79"/>
        <end position="100"/>
    </location>
</feature>
<dbReference type="RefSeq" id="WP_270109170.1">
    <property type="nucleotide sequence ID" value="NZ_JAPZVP010000004.1"/>
</dbReference>
<name>A0A9X3SPG7_9ACTN</name>
<organism evidence="3 4">
    <name type="scientific">Glycomyces luteolus</name>
    <dbReference type="NCBI Taxonomy" id="2670330"/>
    <lineage>
        <taxon>Bacteria</taxon>
        <taxon>Bacillati</taxon>
        <taxon>Actinomycetota</taxon>
        <taxon>Actinomycetes</taxon>
        <taxon>Glycomycetales</taxon>
        <taxon>Glycomycetaceae</taxon>
        <taxon>Glycomyces</taxon>
    </lineage>
</organism>
<evidence type="ECO:0000256" key="2">
    <source>
        <dbReference type="SAM" id="Phobius"/>
    </source>
</evidence>